<feature type="region of interest" description="Disordered" evidence="1">
    <location>
        <begin position="1"/>
        <end position="35"/>
    </location>
</feature>
<protein>
    <submittedName>
        <fullName evidence="2">Uncharacterized protein</fullName>
    </submittedName>
</protein>
<feature type="compositionally biased region" description="Polar residues" evidence="1">
    <location>
        <begin position="49"/>
        <end position="67"/>
    </location>
</feature>
<dbReference type="RefSeq" id="XP_001016365.2">
    <property type="nucleotide sequence ID" value="XM_001016365.2"/>
</dbReference>
<dbReference type="EMBL" id="GG662699">
    <property type="protein sequence ID" value="EAR96120.2"/>
    <property type="molecule type" value="Genomic_DNA"/>
</dbReference>
<dbReference type="InParanoid" id="I7M7W2"/>
<dbReference type="KEGG" id="tet:TTHERM_00128840"/>
<feature type="region of interest" description="Disordered" evidence="1">
    <location>
        <begin position="623"/>
        <end position="660"/>
    </location>
</feature>
<feature type="compositionally biased region" description="Low complexity" evidence="1">
    <location>
        <begin position="885"/>
        <end position="904"/>
    </location>
</feature>
<organism evidence="2 3">
    <name type="scientific">Tetrahymena thermophila (strain SB210)</name>
    <dbReference type="NCBI Taxonomy" id="312017"/>
    <lineage>
        <taxon>Eukaryota</taxon>
        <taxon>Sar</taxon>
        <taxon>Alveolata</taxon>
        <taxon>Ciliophora</taxon>
        <taxon>Intramacronucleata</taxon>
        <taxon>Oligohymenophorea</taxon>
        <taxon>Hymenostomatida</taxon>
        <taxon>Tetrahymenina</taxon>
        <taxon>Tetrahymenidae</taxon>
        <taxon>Tetrahymena</taxon>
    </lineage>
</organism>
<feature type="compositionally biased region" description="Low complexity" evidence="1">
    <location>
        <begin position="478"/>
        <end position="490"/>
    </location>
</feature>
<evidence type="ECO:0000313" key="3">
    <source>
        <dbReference type="Proteomes" id="UP000009168"/>
    </source>
</evidence>
<sequence>MINNLKKMTSHQVQTNLPPITKGVNPNMNTNQKQNPFDTLNFEMPISQNSTKNSASISQNQNRSQDIQKQVKPVVQQTQQANGFSNKNSQKKDSINISKVKNEVNNLPGKYNIQSQEFQRDDENQLSPQLNRDHQAFAEIRQNMDSNFQENNIKEIYSKDKQVKQPFIPYKYRKSSNPSVNASNFDQNNFYYNTKGYLQSENNSYATDCIVNYSDDGEISKEEYRDPILNVQKHRKEFGINIAQKMNRFYNIKALTNKSQQLQLAFDNANNLFIVDQRDDNYLSQTVMNLNMDMSTRKHQSQDILQQIIQEKRNSIAQGEGLCHSITTNGKESLLSQLSKKSQLKTQMQMNTQGSFMKPKYMLYHNSNSNQISPKSNLNAQIINSPISISSNSNNQNVNYPKNYNAGFSTSVFKTNINHFGMPKNSNNFQNTPSPPSQFDKFAFKKPEIPLVNTRKALFKYTNNNKKLVKSNTEGNFSSSQNYKSQSQYSHENLKTNTDAGYFQKLNDLFHNQQLSACQQFNQPQIMTAKNQLKQQPQKIDLFSKSCLQTQNKPYFEQDINLSESLKTWKVKQFNDDFNKISKELKKSYYRGQLNNKFDSKNQTAYFTTNGMYGFFCSKNEEVARDSGQDNQEKSKIEEEKREGSQNQRQQTQDKNIDSEINQVNSFQTEIQSSKTPRKQNYNNLKELVLQKEEVKQQQNVQPNEVEVQNEEQQVVRQNEFAVETEPTKKNDDIQQESQGQADSLKINLKKNNLEVVKKDMSNIKTNFNKNIQDFMIGNIKQNNQKQANEKKGSNTAREIYQNTSEDDEITGWISRKKSDTLFQHRPSFSSYHQSKTSIQFRKNINASNTNSITYNSQQESYKNIFGSNFKITSPKSQNGANSFQSIPKSNQSNNNIQNSQHSIGASSNNQTREQNNHHKDPNLISKITEHGESQDYSLDNSNFIQNRMAGFITRDKNDDDEDLKNYLHLQNIIPSQIK</sequence>
<dbReference type="Proteomes" id="UP000009168">
    <property type="component" value="Unassembled WGS sequence"/>
</dbReference>
<feature type="compositionally biased region" description="Basic and acidic residues" evidence="1">
    <location>
        <begin position="623"/>
        <end position="644"/>
    </location>
</feature>
<proteinExistence type="predicted"/>
<feature type="compositionally biased region" description="Polar residues" evidence="1">
    <location>
        <begin position="95"/>
        <end position="105"/>
    </location>
</feature>
<evidence type="ECO:0000256" key="1">
    <source>
        <dbReference type="SAM" id="MobiDB-lite"/>
    </source>
</evidence>
<evidence type="ECO:0000313" key="2">
    <source>
        <dbReference type="EMBL" id="EAR96120.2"/>
    </source>
</evidence>
<gene>
    <name evidence="2" type="ORF">TTHERM_00128840</name>
</gene>
<feature type="region of interest" description="Disordered" evidence="1">
    <location>
        <begin position="49"/>
        <end position="107"/>
    </location>
</feature>
<feature type="compositionally biased region" description="Polar residues" evidence="1">
    <location>
        <begin position="645"/>
        <end position="660"/>
    </location>
</feature>
<keyword evidence="3" id="KW-1185">Reference proteome</keyword>
<feature type="compositionally biased region" description="Polar residues" evidence="1">
    <location>
        <begin position="905"/>
        <end position="914"/>
    </location>
</feature>
<accession>I7M7W2</accession>
<feature type="region of interest" description="Disordered" evidence="1">
    <location>
        <begin position="470"/>
        <end position="491"/>
    </location>
</feature>
<feature type="region of interest" description="Disordered" evidence="1">
    <location>
        <begin position="873"/>
        <end position="922"/>
    </location>
</feature>
<feature type="compositionally biased region" description="Low complexity" evidence="1">
    <location>
        <begin position="68"/>
        <end position="80"/>
    </location>
</feature>
<dbReference type="AlphaFoldDB" id="I7M7W2"/>
<feature type="region of interest" description="Disordered" evidence="1">
    <location>
        <begin position="721"/>
        <end position="743"/>
    </location>
</feature>
<dbReference type="GeneID" id="7839731"/>
<feature type="compositionally biased region" description="Polar residues" evidence="1">
    <location>
        <begin position="873"/>
        <end position="884"/>
    </location>
</feature>
<name>I7M7W2_TETTS</name>
<reference evidence="3" key="1">
    <citation type="journal article" date="2006" name="PLoS Biol.">
        <title>Macronuclear genome sequence of the ciliate Tetrahymena thermophila, a model eukaryote.</title>
        <authorList>
            <person name="Eisen J.A."/>
            <person name="Coyne R.S."/>
            <person name="Wu M."/>
            <person name="Wu D."/>
            <person name="Thiagarajan M."/>
            <person name="Wortman J.R."/>
            <person name="Badger J.H."/>
            <person name="Ren Q."/>
            <person name="Amedeo P."/>
            <person name="Jones K.M."/>
            <person name="Tallon L.J."/>
            <person name="Delcher A.L."/>
            <person name="Salzberg S.L."/>
            <person name="Silva J.C."/>
            <person name="Haas B.J."/>
            <person name="Majoros W.H."/>
            <person name="Farzad M."/>
            <person name="Carlton J.M."/>
            <person name="Smith R.K. Jr."/>
            <person name="Garg J."/>
            <person name="Pearlman R.E."/>
            <person name="Karrer K.M."/>
            <person name="Sun L."/>
            <person name="Manning G."/>
            <person name="Elde N.C."/>
            <person name="Turkewitz A.P."/>
            <person name="Asai D.J."/>
            <person name="Wilkes D.E."/>
            <person name="Wang Y."/>
            <person name="Cai H."/>
            <person name="Collins K."/>
            <person name="Stewart B.A."/>
            <person name="Lee S.R."/>
            <person name="Wilamowska K."/>
            <person name="Weinberg Z."/>
            <person name="Ruzzo W.L."/>
            <person name="Wloga D."/>
            <person name="Gaertig J."/>
            <person name="Frankel J."/>
            <person name="Tsao C.-C."/>
            <person name="Gorovsky M.A."/>
            <person name="Keeling P.J."/>
            <person name="Waller R.F."/>
            <person name="Patron N.J."/>
            <person name="Cherry J.M."/>
            <person name="Stover N.A."/>
            <person name="Krieger C.J."/>
            <person name="del Toro C."/>
            <person name="Ryder H.F."/>
            <person name="Williamson S.C."/>
            <person name="Barbeau R.A."/>
            <person name="Hamilton E.P."/>
            <person name="Orias E."/>
        </authorList>
    </citation>
    <scope>NUCLEOTIDE SEQUENCE [LARGE SCALE GENOMIC DNA]</scope>
    <source>
        <strain evidence="3">SB210</strain>
    </source>
</reference>